<keyword evidence="2" id="KW-1185">Reference proteome</keyword>
<name>A0ABV7JN14_9SPHI</name>
<dbReference type="SUPFAM" id="SSF53756">
    <property type="entry name" value="UDP-Glycosyltransferase/glycogen phosphorylase"/>
    <property type="match status" value="1"/>
</dbReference>
<accession>A0ABV7JN14</accession>
<dbReference type="Pfam" id="PF13692">
    <property type="entry name" value="Glyco_trans_1_4"/>
    <property type="match status" value="1"/>
</dbReference>
<evidence type="ECO:0000313" key="1">
    <source>
        <dbReference type="EMBL" id="MFC3199359.1"/>
    </source>
</evidence>
<dbReference type="GO" id="GO:0016757">
    <property type="term" value="F:glycosyltransferase activity"/>
    <property type="evidence" value="ECO:0007669"/>
    <property type="project" value="UniProtKB-KW"/>
</dbReference>
<dbReference type="PANTHER" id="PTHR12526">
    <property type="entry name" value="GLYCOSYLTRANSFERASE"/>
    <property type="match status" value="1"/>
</dbReference>
<sequence>MDIIFNPPVNEENKYIGLLVGELRAKGYRIHPLDTFFSSRRHFRSIKLIHLNWFENIDDSNFFIGLRSFLRKLAVIIVIRLSGKPLVWTMHNRVSHEKGLAFFSRTITRLLLRWSHRIIIHSRQSEEILAAHGAKVRQKAVYMPHPHFIGEYGAETNPTELHGLKRLSLLFTGMVKPYKNLELLIDVVGEFGDQVQLTIAGKAIDDDYRQQVAYRAGQAGNVTLLPYFIPDSEMGAVLAGADAVVLPYDLSSSLNSGTAILAFSYGKTVICPEIGTISDLGEHMADTFHYQYSDREEHRRALGKQIKQAIALKRRDPQAMDRMGRRLHAYVADAHDSRRIVVTLDNIYRELIKR</sequence>
<gene>
    <name evidence="1" type="ORF">ACFOET_17180</name>
</gene>
<keyword evidence="1" id="KW-0328">Glycosyltransferase</keyword>
<evidence type="ECO:0000313" key="2">
    <source>
        <dbReference type="Proteomes" id="UP001595526"/>
    </source>
</evidence>
<proteinExistence type="predicted"/>
<organism evidence="1 2">
    <name type="scientific">Parapedobacter deserti</name>
    <dbReference type="NCBI Taxonomy" id="1912957"/>
    <lineage>
        <taxon>Bacteria</taxon>
        <taxon>Pseudomonadati</taxon>
        <taxon>Bacteroidota</taxon>
        <taxon>Sphingobacteriia</taxon>
        <taxon>Sphingobacteriales</taxon>
        <taxon>Sphingobacteriaceae</taxon>
        <taxon>Parapedobacter</taxon>
    </lineage>
</organism>
<dbReference type="CDD" id="cd03801">
    <property type="entry name" value="GT4_PimA-like"/>
    <property type="match status" value="1"/>
</dbReference>
<dbReference type="EMBL" id="JBHRTA010000038">
    <property type="protein sequence ID" value="MFC3199359.1"/>
    <property type="molecule type" value="Genomic_DNA"/>
</dbReference>
<dbReference type="Gene3D" id="3.40.50.2000">
    <property type="entry name" value="Glycogen Phosphorylase B"/>
    <property type="match status" value="2"/>
</dbReference>
<dbReference type="RefSeq" id="WP_379024886.1">
    <property type="nucleotide sequence ID" value="NZ_JBHRTA010000038.1"/>
</dbReference>
<keyword evidence="1" id="KW-0808">Transferase</keyword>
<protein>
    <submittedName>
        <fullName evidence="1">Glycosyltransferase family 4 protein</fullName>
        <ecNumber evidence="1">2.4.-.-</ecNumber>
    </submittedName>
</protein>
<reference evidence="2" key="1">
    <citation type="journal article" date="2019" name="Int. J. Syst. Evol. Microbiol.">
        <title>The Global Catalogue of Microorganisms (GCM) 10K type strain sequencing project: providing services to taxonomists for standard genome sequencing and annotation.</title>
        <authorList>
            <consortium name="The Broad Institute Genomics Platform"/>
            <consortium name="The Broad Institute Genome Sequencing Center for Infectious Disease"/>
            <person name="Wu L."/>
            <person name="Ma J."/>
        </authorList>
    </citation>
    <scope>NUCLEOTIDE SEQUENCE [LARGE SCALE GENOMIC DNA]</scope>
    <source>
        <strain evidence="2">KCTC 52416</strain>
    </source>
</reference>
<comment type="caution">
    <text evidence="1">The sequence shown here is derived from an EMBL/GenBank/DDBJ whole genome shotgun (WGS) entry which is preliminary data.</text>
</comment>
<dbReference type="Proteomes" id="UP001595526">
    <property type="component" value="Unassembled WGS sequence"/>
</dbReference>
<dbReference type="EC" id="2.4.-.-" evidence="1"/>